<reference evidence="1" key="1">
    <citation type="submission" date="2021-01" db="EMBL/GenBank/DDBJ databases">
        <title>Phytophthora aleatoria, a newly-described species from Pinus radiata is distinct from Phytophthora cactorum isolates based on comparative genomics.</title>
        <authorList>
            <person name="Mcdougal R."/>
            <person name="Panda P."/>
            <person name="Williams N."/>
            <person name="Studholme D.J."/>
        </authorList>
    </citation>
    <scope>NUCLEOTIDE SEQUENCE</scope>
    <source>
        <strain evidence="1">NZFS 4037</strain>
    </source>
</reference>
<gene>
    <name evidence="1" type="ORF">JG688_00008939</name>
</gene>
<dbReference type="AlphaFoldDB" id="A0A8J5J6G8"/>
<organism evidence="1 2">
    <name type="scientific">Phytophthora aleatoria</name>
    <dbReference type="NCBI Taxonomy" id="2496075"/>
    <lineage>
        <taxon>Eukaryota</taxon>
        <taxon>Sar</taxon>
        <taxon>Stramenopiles</taxon>
        <taxon>Oomycota</taxon>
        <taxon>Peronosporomycetes</taxon>
        <taxon>Peronosporales</taxon>
        <taxon>Peronosporaceae</taxon>
        <taxon>Phytophthora</taxon>
    </lineage>
</organism>
<protein>
    <submittedName>
        <fullName evidence="1">Uncharacterized protein</fullName>
    </submittedName>
</protein>
<evidence type="ECO:0000313" key="1">
    <source>
        <dbReference type="EMBL" id="KAG6961735.1"/>
    </source>
</evidence>
<comment type="caution">
    <text evidence="1">The sequence shown here is derived from an EMBL/GenBank/DDBJ whole genome shotgun (WGS) entry which is preliminary data.</text>
</comment>
<sequence length="78" mass="8826">PLKARLIARWLDHLREQLLTRDTASKFKLEPPTRPMICNWVRTASREMPASIISGGYRKCSLDVLPPEPDLATDVVPS</sequence>
<feature type="non-terminal residue" evidence="1">
    <location>
        <position position="1"/>
    </location>
</feature>
<proteinExistence type="predicted"/>
<keyword evidence="2" id="KW-1185">Reference proteome</keyword>
<name>A0A8J5J6G8_9STRA</name>
<dbReference type="Proteomes" id="UP000709295">
    <property type="component" value="Unassembled WGS sequence"/>
</dbReference>
<evidence type="ECO:0000313" key="2">
    <source>
        <dbReference type="Proteomes" id="UP000709295"/>
    </source>
</evidence>
<accession>A0A8J5J6G8</accession>
<dbReference type="EMBL" id="JAENGY010000493">
    <property type="protein sequence ID" value="KAG6961735.1"/>
    <property type="molecule type" value="Genomic_DNA"/>
</dbReference>